<evidence type="ECO:0000313" key="2">
    <source>
        <dbReference type="Proteomes" id="UP000019471"/>
    </source>
</evidence>
<proteinExistence type="predicted"/>
<protein>
    <submittedName>
        <fullName evidence="1">Uncharacterized protein</fullName>
    </submittedName>
</protein>
<evidence type="ECO:0000313" key="1">
    <source>
        <dbReference type="EMBL" id="EXJ73396.1"/>
    </source>
</evidence>
<keyword evidence="2" id="KW-1185">Reference proteome</keyword>
<comment type="caution">
    <text evidence="1">The sequence shown here is derived from an EMBL/GenBank/DDBJ whole genome shotgun (WGS) entry which is preliminary data.</text>
</comment>
<dbReference type="GeneID" id="19187886"/>
<dbReference type="HOGENOM" id="CLU_1360286_0_0_1"/>
<dbReference type="PANTHER" id="PTHR10039">
    <property type="entry name" value="AMELOGENIN"/>
    <property type="match status" value="1"/>
</dbReference>
<dbReference type="Proteomes" id="UP000019471">
    <property type="component" value="Unassembled WGS sequence"/>
</dbReference>
<sequence>MPWMSVKVGGQRQLAEALRKLEWARPGKVALKSLLTSRPYTRIQREFSFFNNLIPAIHLNGEGEAEVEKISREINVVIESKIKDLSSWLQLLPEEQQTLKEELNRIPHQTYLWVHLIFEIIKDSVDITKESLRTAVRNLPPTIEAVYDKILCKTRNPSKAKRILHIVVAAVRPLTLEEMALALAIRENHKGYGDLDLELGG</sequence>
<gene>
    <name evidence="1" type="ORF">A1O5_03156</name>
</gene>
<name>W9X915_9EURO</name>
<accession>W9X915</accession>
<dbReference type="RefSeq" id="XP_007741959.1">
    <property type="nucleotide sequence ID" value="XM_007743769.1"/>
</dbReference>
<dbReference type="AlphaFoldDB" id="W9X915"/>
<dbReference type="EMBL" id="AMGX01000004">
    <property type="protein sequence ID" value="EXJ73396.1"/>
    <property type="molecule type" value="Genomic_DNA"/>
</dbReference>
<dbReference type="OrthoDB" id="4160321at2759"/>
<reference evidence="1 2" key="1">
    <citation type="submission" date="2013-03" db="EMBL/GenBank/DDBJ databases">
        <title>The Genome Sequence of Cladophialophora psammophila CBS 110553.</title>
        <authorList>
            <consortium name="The Broad Institute Genomics Platform"/>
            <person name="Cuomo C."/>
            <person name="de Hoog S."/>
            <person name="Gorbushina A."/>
            <person name="Walker B."/>
            <person name="Young S.K."/>
            <person name="Zeng Q."/>
            <person name="Gargeya S."/>
            <person name="Fitzgerald M."/>
            <person name="Haas B."/>
            <person name="Abouelleil A."/>
            <person name="Allen A.W."/>
            <person name="Alvarado L."/>
            <person name="Arachchi H.M."/>
            <person name="Berlin A.M."/>
            <person name="Chapman S.B."/>
            <person name="Gainer-Dewar J."/>
            <person name="Goldberg J."/>
            <person name="Griggs A."/>
            <person name="Gujja S."/>
            <person name="Hansen M."/>
            <person name="Howarth C."/>
            <person name="Imamovic A."/>
            <person name="Ireland A."/>
            <person name="Larimer J."/>
            <person name="McCowan C."/>
            <person name="Murphy C."/>
            <person name="Pearson M."/>
            <person name="Poon T.W."/>
            <person name="Priest M."/>
            <person name="Roberts A."/>
            <person name="Saif S."/>
            <person name="Shea T."/>
            <person name="Sisk P."/>
            <person name="Sykes S."/>
            <person name="Wortman J."/>
            <person name="Nusbaum C."/>
            <person name="Birren B."/>
        </authorList>
    </citation>
    <scope>NUCLEOTIDE SEQUENCE [LARGE SCALE GENOMIC DNA]</scope>
    <source>
        <strain evidence="1 2">CBS 110553</strain>
    </source>
</reference>
<dbReference type="STRING" id="1182543.W9X915"/>
<organism evidence="1 2">
    <name type="scientific">Cladophialophora psammophila CBS 110553</name>
    <dbReference type="NCBI Taxonomy" id="1182543"/>
    <lineage>
        <taxon>Eukaryota</taxon>
        <taxon>Fungi</taxon>
        <taxon>Dikarya</taxon>
        <taxon>Ascomycota</taxon>
        <taxon>Pezizomycotina</taxon>
        <taxon>Eurotiomycetes</taxon>
        <taxon>Chaetothyriomycetidae</taxon>
        <taxon>Chaetothyriales</taxon>
        <taxon>Herpotrichiellaceae</taxon>
        <taxon>Cladophialophora</taxon>
    </lineage>
</organism>